<reference evidence="3 4" key="1">
    <citation type="submission" date="2024-03" db="EMBL/GenBank/DDBJ databases">
        <title>Adaptation during the transition from Ophiocordyceps entomopathogen to insect associate is accompanied by gene loss and intensified selection.</title>
        <authorList>
            <person name="Ward C.M."/>
            <person name="Onetto C.A."/>
            <person name="Borneman A.R."/>
        </authorList>
    </citation>
    <scope>NUCLEOTIDE SEQUENCE [LARGE SCALE GENOMIC DNA]</scope>
    <source>
        <strain evidence="3">AWRI1</strain>
        <tissue evidence="3">Single Adult Female</tissue>
    </source>
</reference>
<dbReference type="GO" id="GO:0031594">
    <property type="term" value="C:neuromuscular junction"/>
    <property type="evidence" value="ECO:0007669"/>
    <property type="project" value="TreeGrafter"/>
</dbReference>
<dbReference type="GO" id="GO:0035249">
    <property type="term" value="P:synaptic transmission, glutamatergic"/>
    <property type="evidence" value="ECO:0007669"/>
    <property type="project" value="TreeGrafter"/>
</dbReference>
<gene>
    <name evidence="3" type="ORF">V9T40_013722</name>
</gene>
<feature type="compositionally biased region" description="Polar residues" evidence="1">
    <location>
        <begin position="404"/>
        <end position="415"/>
    </location>
</feature>
<dbReference type="AlphaFoldDB" id="A0AAN9TFD0"/>
<feature type="region of interest" description="Disordered" evidence="1">
    <location>
        <begin position="387"/>
        <end position="426"/>
    </location>
</feature>
<feature type="region of interest" description="Disordered" evidence="1">
    <location>
        <begin position="587"/>
        <end position="700"/>
    </location>
</feature>
<dbReference type="GO" id="GO:0016081">
    <property type="term" value="P:synaptic vesicle docking"/>
    <property type="evidence" value="ECO:0007669"/>
    <property type="project" value="TreeGrafter"/>
</dbReference>
<dbReference type="PANTHER" id="PTHR10480">
    <property type="entry name" value="PROTEIN UNC-13 HOMOLOG"/>
    <property type="match status" value="1"/>
</dbReference>
<dbReference type="GO" id="GO:0016082">
    <property type="term" value="P:synaptic vesicle priming"/>
    <property type="evidence" value="ECO:0007669"/>
    <property type="project" value="TreeGrafter"/>
</dbReference>
<dbReference type="GO" id="GO:0061789">
    <property type="term" value="P:dense core granule priming"/>
    <property type="evidence" value="ECO:0007669"/>
    <property type="project" value="TreeGrafter"/>
</dbReference>
<dbReference type="PROSITE" id="PS50004">
    <property type="entry name" value="C2"/>
    <property type="match status" value="1"/>
</dbReference>
<dbReference type="GO" id="GO:0043195">
    <property type="term" value="C:terminal bouton"/>
    <property type="evidence" value="ECO:0007669"/>
    <property type="project" value="TreeGrafter"/>
</dbReference>
<proteinExistence type="predicted"/>
<dbReference type="InterPro" id="IPR035892">
    <property type="entry name" value="C2_domain_sf"/>
</dbReference>
<protein>
    <recommendedName>
        <fullName evidence="2">C2 domain-containing protein</fullName>
    </recommendedName>
</protein>
<dbReference type="PANTHER" id="PTHR10480:SF12">
    <property type="entry name" value="UNC-13, ISOFORM E"/>
    <property type="match status" value="1"/>
</dbReference>
<comment type="caution">
    <text evidence="3">The sequence shown here is derived from an EMBL/GenBank/DDBJ whole genome shotgun (WGS) entry which is preliminary data.</text>
</comment>
<dbReference type="GO" id="GO:0098831">
    <property type="term" value="C:presynaptic active zone cytoplasmic component"/>
    <property type="evidence" value="ECO:0007669"/>
    <property type="project" value="TreeGrafter"/>
</dbReference>
<evidence type="ECO:0000313" key="3">
    <source>
        <dbReference type="EMBL" id="KAK7582277.1"/>
    </source>
</evidence>
<evidence type="ECO:0000256" key="1">
    <source>
        <dbReference type="SAM" id="MobiDB-lite"/>
    </source>
</evidence>
<feature type="compositionally biased region" description="Polar residues" evidence="1">
    <location>
        <begin position="592"/>
        <end position="617"/>
    </location>
</feature>
<dbReference type="GO" id="GO:0030672">
    <property type="term" value="C:synaptic vesicle membrane"/>
    <property type="evidence" value="ECO:0007669"/>
    <property type="project" value="TreeGrafter"/>
</dbReference>
<feature type="compositionally biased region" description="Polar residues" evidence="1">
    <location>
        <begin position="147"/>
        <end position="162"/>
    </location>
</feature>
<dbReference type="SUPFAM" id="SSF49562">
    <property type="entry name" value="C2 domain (Calcium/lipid-binding domain, CaLB)"/>
    <property type="match status" value="1"/>
</dbReference>
<keyword evidence="4" id="KW-1185">Reference proteome</keyword>
<dbReference type="InterPro" id="IPR000008">
    <property type="entry name" value="C2_dom"/>
</dbReference>
<feature type="compositionally biased region" description="Basic and acidic residues" evidence="1">
    <location>
        <begin position="660"/>
        <end position="670"/>
    </location>
</feature>
<dbReference type="GO" id="GO:0017075">
    <property type="term" value="F:syntaxin-1 binding"/>
    <property type="evidence" value="ECO:0007669"/>
    <property type="project" value="TreeGrafter"/>
</dbReference>
<dbReference type="Gene3D" id="2.60.40.150">
    <property type="entry name" value="C2 domain"/>
    <property type="match status" value="1"/>
</dbReference>
<sequence length="804" mass="91982">MYDVVVEEVGENSLHGASQYCTYVTLTLDRCRATTVTVKGHNPHWEQDYLFETQNTSRGLLIQVWKEEEFEHTSIGCYWLPLSMIRYSNEHTTGLWTSLGSELFLENGVIVKSINATGHFLLYDARFEDPDECNMFSDRSEEWPRYENSQDADGYRSSSSENMRSDLDYSYSETSNQMDRRSCYESSEKSVENNSRYSQEYKSTTYYGDSSYDQSDALNDQSIGYSKQNNYGDHDDENDQWVSDEYTEDQADDIYMNNRDYRLQEDYSYTPRTKSSYKLKEKKTPASYNSNSKYVDEEDVEMEEDDGVDYYDDNTSPISDEPVVLPPVVKRKLPRIPTAIGGVQKYKSDSSYLYDQKGLSNGYPRVPSIFVDSPTLSPCLSAGKGTTTFNYQDQQQNSDDSASTYHYSNRSTTSKRSQKMLYSSEPVSNRHFTSNIAQRFSPRLPRRMYDDDDDFACEDDDDEDVDEEDEVDEYEGDDYYDYDDDVRSDDDHHLDDDINNNSLKNGRSSAVDYTGKLCSPFREAAAATTVAKAGSRTEINNRRNLYQSRASKSGRPGADSFVGDLFEWSFNEIPDEDFEDDRLSAHLAAPPSDNQRSPAVTPISRQGSKTQMGSFYSQQIPGFGQQQPQDYHDDDDDVTLVSPVNSSSLSHRSLSYVSQPERKSRDEYPKEGTVAPPGSPYREDAARSSSITENAISNLPDGYRSPYKKLSLVEMQPSLTTQEGDVAAGDEEHHLPDDFMEKLDVIASKPESRKPSLKEENSAEKRRLIVKNRWLNAYDKIIHQLNVSTLFIHLHRFRELNHPS</sequence>
<feature type="domain" description="C2" evidence="2">
    <location>
        <begin position="1"/>
        <end position="97"/>
    </location>
</feature>
<feature type="compositionally biased region" description="Low complexity" evidence="1">
    <location>
        <begin position="640"/>
        <end position="658"/>
    </location>
</feature>
<dbReference type="GO" id="GO:0099525">
    <property type="term" value="P:presynaptic dense core vesicle exocytosis"/>
    <property type="evidence" value="ECO:0007669"/>
    <property type="project" value="TreeGrafter"/>
</dbReference>
<feature type="region of interest" description="Disordered" evidence="1">
    <location>
        <begin position="212"/>
        <end position="240"/>
    </location>
</feature>
<feature type="compositionally biased region" description="Acidic residues" evidence="1">
    <location>
        <begin position="450"/>
        <end position="488"/>
    </location>
</feature>
<name>A0AAN9TFD0_9HEMI</name>
<evidence type="ECO:0000259" key="2">
    <source>
        <dbReference type="PROSITE" id="PS50004"/>
    </source>
</evidence>
<feature type="compositionally biased region" description="Low complexity" evidence="1">
    <location>
        <begin position="392"/>
        <end position="403"/>
    </location>
</feature>
<feature type="compositionally biased region" description="Polar residues" evidence="1">
    <location>
        <begin position="687"/>
        <end position="697"/>
    </location>
</feature>
<evidence type="ECO:0000313" key="4">
    <source>
        <dbReference type="Proteomes" id="UP001367676"/>
    </source>
</evidence>
<feature type="compositionally biased region" description="Polar residues" evidence="1">
    <location>
        <begin position="212"/>
        <end position="231"/>
    </location>
</feature>
<dbReference type="EMBL" id="JBBCAQ010000033">
    <property type="protein sequence ID" value="KAK7582277.1"/>
    <property type="molecule type" value="Genomic_DNA"/>
</dbReference>
<dbReference type="GO" id="GO:0019992">
    <property type="term" value="F:diacylglycerol binding"/>
    <property type="evidence" value="ECO:0007669"/>
    <property type="project" value="InterPro"/>
</dbReference>
<feature type="region of interest" description="Disordered" evidence="1">
    <location>
        <begin position="443"/>
        <end position="506"/>
    </location>
</feature>
<organism evidence="3 4">
    <name type="scientific">Parthenolecanium corni</name>
    <dbReference type="NCBI Taxonomy" id="536013"/>
    <lineage>
        <taxon>Eukaryota</taxon>
        <taxon>Metazoa</taxon>
        <taxon>Ecdysozoa</taxon>
        <taxon>Arthropoda</taxon>
        <taxon>Hexapoda</taxon>
        <taxon>Insecta</taxon>
        <taxon>Pterygota</taxon>
        <taxon>Neoptera</taxon>
        <taxon>Paraneoptera</taxon>
        <taxon>Hemiptera</taxon>
        <taxon>Sternorrhyncha</taxon>
        <taxon>Coccoidea</taxon>
        <taxon>Coccidae</taxon>
        <taxon>Parthenolecanium</taxon>
    </lineage>
</organism>
<feature type="region of interest" description="Disordered" evidence="1">
    <location>
        <begin position="138"/>
        <end position="197"/>
    </location>
</feature>
<feature type="compositionally biased region" description="Low complexity" evidence="1">
    <location>
        <begin position="618"/>
        <end position="629"/>
    </location>
</feature>
<accession>A0AAN9TFD0</accession>
<dbReference type="Pfam" id="PF00168">
    <property type="entry name" value="C2"/>
    <property type="match status" value="1"/>
</dbReference>
<dbReference type="GO" id="GO:0005516">
    <property type="term" value="F:calmodulin binding"/>
    <property type="evidence" value="ECO:0007669"/>
    <property type="project" value="TreeGrafter"/>
</dbReference>
<feature type="region of interest" description="Disordered" evidence="1">
    <location>
        <begin position="274"/>
        <end position="300"/>
    </location>
</feature>
<dbReference type="GO" id="GO:0042734">
    <property type="term" value="C:presynaptic membrane"/>
    <property type="evidence" value="ECO:0007669"/>
    <property type="project" value="TreeGrafter"/>
</dbReference>
<feature type="compositionally biased region" description="Basic and acidic residues" evidence="1">
    <location>
        <begin position="178"/>
        <end position="191"/>
    </location>
</feature>
<dbReference type="InterPro" id="IPR027080">
    <property type="entry name" value="Unc-13"/>
</dbReference>
<dbReference type="SMART" id="SM00239">
    <property type="entry name" value="C2"/>
    <property type="match status" value="1"/>
</dbReference>
<dbReference type="Proteomes" id="UP001367676">
    <property type="component" value="Unassembled WGS sequence"/>
</dbReference>